<comment type="caution">
    <text evidence="9">The sequence shown here is derived from an EMBL/GenBank/DDBJ whole genome shotgun (WGS) entry which is preliminary data.</text>
</comment>
<dbReference type="Gene3D" id="1.10.3720.10">
    <property type="entry name" value="MetI-like"/>
    <property type="match status" value="1"/>
</dbReference>
<evidence type="ECO:0000256" key="3">
    <source>
        <dbReference type="ARBA" id="ARBA00022475"/>
    </source>
</evidence>
<feature type="transmembrane region" description="Helical" evidence="7">
    <location>
        <begin position="270"/>
        <end position="288"/>
    </location>
</feature>
<accession>A0A9D1DQH3</accession>
<dbReference type="Gene3D" id="1.20.58.370">
    <property type="entry name" value="MalF N-terminal region-like"/>
    <property type="match status" value="1"/>
</dbReference>
<keyword evidence="2 7" id="KW-0813">Transport</keyword>
<comment type="similarity">
    <text evidence="7">Belongs to the binding-protein-dependent transport system permease family.</text>
</comment>
<organism evidence="9 10">
    <name type="scientific">Candidatus Gallacutalibacter pullicola</name>
    <dbReference type="NCBI Taxonomy" id="2840830"/>
    <lineage>
        <taxon>Bacteria</taxon>
        <taxon>Bacillati</taxon>
        <taxon>Bacillota</taxon>
        <taxon>Clostridia</taxon>
        <taxon>Eubacteriales</taxon>
        <taxon>Candidatus Gallacutalibacter</taxon>
    </lineage>
</organism>
<evidence type="ECO:0000256" key="7">
    <source>
        <dbReference type="RuleBase" id="RU363032"/>
    </source>
</evidence>
<feature type="transmembrane region" description="Helical" evidence="7">
    <location>
        <begin position="203"/>
        <end position="226"/>
    </location>
</feature>
<dbReference type="PROSITE" id="PS50928">
    <property type="entry name" value="ABC_TM1"/>
    <property type="match status" value="1"/>
</dbReference>
<comment type="subcellular location">
    <subcellularLocation>
        <location evidence="1 7">Cell membrane</location>
        <topology evidence="1 7">Multi-pass membrane protein</topology>
    </subcellularLocation>
</comment>
<dbReference type="PANTHER" id="PTHR30193">
    <property type="entry name" value="ABC TRANSPORTER PERMEASE PROTEIN"/>
    <property type="match status" value="1"/>
</dbReference>
<evidence type="ECO:0000256" key="5">
    <source>
        <dbReference type="ARBA" id="ARBA00022989"/>
    </source>
</evidence>
<feature type="domain" description="ABC transmembrane type-1" evidence="8">
    <location>
        <begin position="70"/>
        <end position="283"/>
    </location>
</feature>
<dbReference type="SUPFAM" id="SSF160964">
    <property type="entry name" value="MalF N-terminal region-like"/>
    <property type="match status" value="1"/>
</dbReference>
<dbReference type="AlphaFoldDB" id="A0A9D1DQH3"/>
<evidence type="ECO:0000313" key="9">
    <source>
        <dbReference type="EMBL" id="HIR57153.1"/>
    </source>
</evidence>
<reference evidence="9" key="2">
    <citation type="journal article" date="2021" name="PeerJ">
        <title>Extensive microbial diversity within the chicken gut microbiome revealed by metagenomics and culture.</title>
        <authorList>
            <person name="Gilroy R."/>
            <person name="Ravi A."/>
            <person name="Getino M."/>
            <person name="Pursley I."/>
            <person name="Horton D.L."/>
            <person name="Alikhan N.F."/>
            <person name="Baker D."/>
            <person name="Gharbi K."/>
            <person name="Hall N."/>
            <person name="Watson M."/>
            <person name="Adriaenssens E.M."/>
            <person name="Foster-Nyarko E."/>
            <person name="Jarju S."/>
            <person name="Secka A."/>
            <person name="Antonio M."/>
            <person name="Oren A."/>
            <person name="Chaudhuri R.R."/>
            <person name="La Ragione R."/>
            <person name="Hildebrand F."/>
            <person name="Pallen M.J."/>
        </authorList>
    </citation>
    <scope>NUCLEOTIDE SEQUENCE</scope>
    <source>
        <strain evidence="9">ChiSjej1B19-7085</strain>
    </source>
</reference>
<feature type="transmembrane region" description="Helical" evidence="7">
    <location>
        <begin position="107"/>
        <end position="127"/>
    </location>
</feature>
<feature type="transmembrane region" description="Helical" evidence="7">
    <location>
        <begin position="74"/>
        <end position="95"/>
    </location>
</feature>
<dbReference type="GO" id="GO:0005886">
    <property type="term" value="C:plasma membrane"/>
    <property type="evidence" value="ECO:0007669"/>
    <property type="project" value="UniProtKB-SubCell"/>
</dbReference>
<dbReference type="SUPFAM" id="SSF161098">
    <property type="entry name" value="MetI-like"/>
    <property type="match status" value="1"/>
</dbReference>
<dbReference type="Pfam" id="PF00528">
    <property type="entry name" value="BPD_transp_1"/>
    <property type="match status" value="1"/>
</dbReference>
<evidence type="ECO:0000256" key="1">
    <source>
        <dbReference type="ARBA" id="ARBA00004651"/>
    </source>
</evidence>
<feature type="transmembrane region" description="Helical" evidence="7">
    <location>
        <begin position="162"/>
        <end position="183"/>
    </location>
</feature>
<dbReference type="GO" id="GO:0055085">
    <property type="term" value="P:transmembrane transport"/>
    <property type="evidence" value="ECO:0007669"/>
    <property type="project" value="InterPro"/>
</dbReference>
<feature type="transmembrane region" description="Helical" evidence="7">
    <location>
        <begin position="12"/>
        <end position="36"/>
    </location>
</feature>
<protein>
    <submittedName>
        <fullName evidence="9">Sugar ABC transporter permease</fullName>
    </submittedName>
</protein>
<evidence type="ECO:0000256" key="6">
    <source>
        <dbReference type="ARBA" id="ARBA00023136"/>
    </source>
</evidence>
<dbReference type="InterPro" id="IPR035906">
    <property type="entry name" value="MetI-like_sf"/>
</dbReference>
<dbReference type="CDD" id="cd06261">
    <property type="entry name" value="TM_PBP2"/>
    <property type="match status" value="1"/>
</dbReference>
<evidence type="ECO:0000256" key="4">
    <source>
        <dbReference type="ARBA" id="ARBA00022692"/>
    </source>
</evidence>
<evidence type="ECO:0000313" key="10">
    <source>
        <dbReference type="Proteomes" id="UP000886785"/>
    </source>
</evidence>
<keyword evidence="6 7" id="KW-0472">Membrane</keyword>
<dbReference type="PANTHER" id="PTHR30193:SF37">
    <property type="entry name" value="INNER MEMBRANE ABC TRANSPORTER PERMEASE PROTEIN YCJO"/>
    <property type="match status" value="1"/>
</dbReference>
<gene>
    <name evidence="9" type="ORF">IAA54_05740</name>
</gene>
<keyword evidence="3" id="KW-1003">Cell membrane</keyword>
<keyword evidence="4 7" id="KW-0812">Transmembrane</keyword>
<keyword evidence="5 7" id="KW-1133">Transmembrane helix</keyword>
<proteinExistence type="inferred from homology"/>
<dbReference type="InterPro" id="IPR000515">
    <property type="entry name" value="MetI-like"/>
</dbReference>
<dbReference type="Proteomes" id="UP000886785">
    <property type="component" value="Unassembled WGS sequence"/>
</dbReference>
<dbReference type="InterPro" id="IPR051393">
    <property type="entry name" value="ABC_transporter_permease"/>
</dbReference>
<dbReference type="EMBL" id="DVHF01000067">
    <property type="protein sequence ID" value="HIR57153.1"/>
    <property type="molecule type" value="Genomic_DNA"/>
</dbReference>
<evidence type="ECO:0000259" key="8">
    <source>
        <dbReference type="PROSITE" id="PS50928"/>
    </source>
</evidence>
<evidence type="ECO:0000256" key="2">
    <source>
        <dbReference type="ARBA" id="ARBA00022448"/>
    </source>
</evidence>
<reference evidence="9" key="1">
    <citation type="submission" date="2020-10" db="EMBL/GenBank/DDBJ databases">
        <authorList>
            <person name="Gilroy R."/>
        </authorList>
    </citation>
    <scope>NUCLEOTIDE SEQUENCE</scope>
    <source>
        <strain evidence="9">ChiSjej1B19-7085</strain>
    </source>
</reference>
<dbReference type="InterPro" id="IPR035277">
    <property type="entry name" value="MalF_N"/>
</dbReference>
<sequence length="294" mass="33555">MKSDRLREKCIPYLFVIPAMLFLVVFTLYPLIYMIYLSFTDWTLVSKTKNFVGFDNFEYIWQRADFLNALGNTFFYTFWTVLTLMIASILFAVWLHKDTRLNSFTRTAMFTPHVIALLSVSMVWSWLMNEDTGLLNMLLQSVGLPTSRWLNSSDTAMGSIVLVSWWQSVGYYTLIIFAALQGIPSEIYEAADLDSADPINRFFRITLPMISPQVFLCLITMTIGSFKVFETIKVMTAGGPGKSTQVLVYYIYITAFSMQFKIGIASAAGTVLLIIVGLLTILYFAFLSKKVFYQ</sequence>
<name>A0A9D1DQH3_9FIRM</name>